<dbReference type="AlphaFoldDB" id="A0A7C9JW89"/>
<dbReference type="Gene3D" id="3.40.30.10">
    <property type="entry name" value="Glutaredoxin"/>
    <property type="match status" value="1"/>
</dbReference>
<gene>
    <name evidence="1" type="ORF">GZ085_04830</name>
</gene>
<dbReference type="PANTHER" id="PTHR33558">
    <property type="entry name" value="GLUTAREDOXIN-LIKE PROTEIN C5ORF63 HOMOLOG"/>
    <property type="match status" value="1"/>
</dbReference>
<organism evidence="1 2">
    <name type="scientific">Sulfuriferula multivorans</name>
    <dbReference type="NCBI Taxonomy" id="1559896"/>
    <lineage>
        <taxon>Bacteria</taxon>
        <taxon>Pseudomonadati</taxon>
        <taxon>Pseudomonadota</taxon>
        <taxon>Betaproteobacteria</taxon>
        <taxon>Nitrosomonadales</taxon>
        <taxon>Sulfuricellaceae</taxon>
        <taxon>Sulfuriferula</taxon>
    </lineage>
</organism>
<dbReference type="Pfam" id="PF05768">
    <property type="entry name" value="Glrx-like"/>
    <property type="match status" value="1"/>
</dbReference>
<accession>A0A7C9JW89</accession>
<evidence type="ECO:0000313" key="1">
    <source>
        <dbReference type="EMBL" id="NDP47713.1"/>
    </source>
</evidence>
<protein>
    <submittedName>
        <fullName evidence="1">Glutaredoxin family protein</fullName>
    </submittedName>
</protein>
<name>A0A7C9JW89_9PROT</name>
<dbReference type="InterPro" id="IPR008554">
    <property type="entry name" value="Glutaredoxin-like"/>
</dbReference>
<dbReference type="SUPFAM" id="SSF52833">
    <property type="entry name" value="Thioredoxin-like"/>
    <property type="match status" value="1"/>
</dbReference>
<reference evidence="1 2" key="1">
    <citation type="submission" date="2019-09" db="EMBL/GenBank/DDBJ databases">
        <title>H2 Metabolism Revealed by Metagenomic Analysis in Subglacial Sediment of East Antarctica.</title>
        <authorList>
            <person name="Yang Z."/>
            <person name="Zhang Y."/>
            <person name="Lv Y."/>
            <person name="Yan W."/>
            <person name="Xiao X."/>
            <person name="Sun B."/>
            <person name="Ma H."/>
        </authorList>
    </citation>
    <scope>NUCLEOTIDE SEQUENCE [LARGE SCALE GENOMIC DNA]</scope>
    <source>
        <strain evidence="1">Bin2_2</strain>
    </source>
</reference>
<proteinExistence type="predicted"/>
<dbReference type="EMBL" id="JAAFGW010000050">
    <property type="protein sequence ID" value="NDP47713.1"/>
    <property type="molecule type" value="Genomic_DNA"/>
</dbReference>
<dbReference type="InterPro" id="IPR036249">
    <property type="entry name" value="Thioredoxin-like_sf"/>
</dbReference>
<dbReference type="Proteomes" id="UP000483432">
    <property type="component" value="Unassembled WGS sequence"/>
</dbReference>
<dbReference type="PANTHER" id="PTHR33558:SF1">
    <property type="entry name" value="GLUTAREDOXIN-LIKE PROTEIN C5ORF63 HOMOLOG"/>
    <property type="match status" value="1"/>
</dbReference>
<evidence type="ECO:0000313" key="2">
    <source>
        <dbReference type="Proteomes" id="UP000483432"/>
    </source>
</evidence>
<sequence>MSKTLTLYKRAGCPLCDDMAEVVRELIVGTDHQLASVDVDTQPALKALYGWEVPLLFDGDAEICRHQLNLSAFRVWLRAHP</sequence>
<comment type="caution">
    <text evidence="1">The sequence shown here is derived from an EMBL/GenBank/DDBJ whole genome shotgun (WGS) entry which is preliminary data.</text>
</comment>
<dbReference type="InterPro" id="IPR052565">
    <property type="entry name" value="Glutaredoxin-like_YDR286C"/>
</dbReference>